<dbReference type="GO" id="GO:0015074">
    <property type="term" value="P:DNA integration"/>
    <property type="evidence" value="ECO:0007669"/>
    <property type="project" value="UniProtKB-KW"/>
</dbReference>
<dbReference type="PROSITE" id="PS51898">
    <property type="entry name" value="TYR_RECOMBINASE"/>
    <property type="match status" value="1"/>
</dbReference>
<dbReference type="Proteomes" id="UP000236000">
    <property type="component" value="Unassembled WGS sequence"/>
</dbReference>
<dbReference type="InterPro" id="IPR013762">
    <property type="entry name" value="Integrase-like_cat_sf"/>
</dbReference>
<dbReference type="InterPro" id="IPR002104">
    <property type="entry name" value="Integrase_catalytic"/>
</dbReference>
<evidence type="ECO:0000259" key="5">
    <source>
        <dbReference type="PROSITE" id="PS51898"/>
    </source>
</evidence>
<evidence type="ECO:0000313" key="6">
    <source>
        <dbReference type="EMBL" id="PNC18890.1"/>
    </source>
</evidence>
<evidence type="ECO:0000256" key="1">
    <source>
        <dbReference type="ARBA" id="ARBA00008857"/>
    </source>
</evidence>
<comment type="caution">
    <text evidence="6">The sequence shown here is derived from an EMBL/GenBank/DDBJ whole genome shotgun (WGS) entry which is preliminary data.</text>
</comment>
<dbReference type="AlphaFoldDB" id="A0A2N8HF39"/>
<dbReference type="OrthoDB" id="179876at2"/>
<feature type="domain" description="Tyr recombinase" evidence="5">
    <location>
        <begin position="197"/>
        <end position="385"/>
    </location>
</feature>
<dbReference type="EMBL" id="PJKA01000006">
    <property type="protein sequence ID" value="PNC18890.1"/>
    <property type="molecule type" value="Genomic_DNA"/>
</dbReference>
<dbReference type="SUPFAM" id="SSF56349">
    <property type="entry name" value="DNA breaking-rejoining enzymes"/>
    <property type="match status" value="1"/>
</dbReference>
<dbReference type="InterPro" id="IPR050808">
    <property type="entry name" value="Phage_Integrase"/>
</dbReference>
<dbReference type="PANTHER" id="PTHR30629:SF2">
    <property type="entry name" value="PROPHAGE INTEGRASE INTS-RELATED"/>
    <property type="match status" value="1"/>
</dbReference>
<dbReference type="PANTHER" id="PTHR30629">
    <property type="entry name" value="PROPHAGE INTEGRASE"/>
    <property type="match status" value="1"/>
</dbReference>
<evidence type="ECO:0000256" key="3">
    <source>
        <dbReference type="ARBA" id="ARBA00023125"/>
    </source>
</evidence>
<gene>
    <name evidence="6" type="ORF">CXU22_03590</name>
</gene>
<dbReference type="Gene3D" id="1.10.443.10">
    <property type="entry name" value="Intergrase catalytic core"/>
    <property type="match status" value="1"/>
</dbReference>
<dbReference type="Gene3D" id="1.10.150.130">
    <property type="match status" value="1"/>
</dbReference>
<comment type="similarity">
    <text evidence="1">Belongs to the 'phage' integrase family.</text>
</comment>
<name>A0A2N8HF39_9BACT</name>
<dbReference type="Pfam" id="PF00589">
    <property type="entry name" value="Phage_integrase"/>
    <property type="match status" value="1"/>
</dbReference>
<dbReference type="GO" id="GO:0003677">
    <property type="term" value="F:DNA binding"/>
    <property type="evidence" value="ECO:0007669"/>
    <property type="project" value="UniProtKB-KW"/>
</dbReference>
<accession>A0A2N8HF39</accession>
<evidence type="ECO:0000256" key="4">
    <source>
        <dbReference type="ARBA" id="ARBA00023172"/>
    </source>
</evidence>
<dbReference type="InterPro" id="IPR011010">
    <property type="entry name" value="DNA_brk_join_enz"/>
</dbReference>
<reference evidence="6 7" key="1">
    <citation type="journal article" date="2017" name="BMC Genomics">
        <title>Genome sequencing of 39 Akkermansia muciniphila isolates reveals its population structure, genomic and functional diverisity, and global distribution in mammalian gut microbiotas.</title>
        <authorList>
            <person name="Guo X."/>
            <person name="Li S."/>
            <person name="Zhang J."/>
            <person name="Wu F."/>
            <person name="Li X."/>
            <person name="Wu D."/>
            <person name="Zhang M."/>
            <person name="Ou Z."/>
            <person name="Jie Z."/>
            <person name="Yan Q."/>
            <person name="Li P."/>
            <person name="Yi J."/>
            <person name="Peng Y."/>
        </authorList>
    </citation>
    <scope>NUCLEOTIDE SEQUENCE [LARGE SCALE GENOMIC DNA]</scope>
    <source>
        <strain evidence="6 7">GP24</strain>
    </source>
</reference>
<evidence type="ECO:0000313" key="7">
    <source>
        <dbReference type="Proteomes" id="UP000236000"/>
    </source>
</evidence>
<sequence>MAGVIERNGSWTAIMRTLDGREVRKSTRIRVLPSVSVQGESARAAKERTKREAQIVATEMEKNLNGEQANTPLVESLVGEKSRSLLGENACSLTVRAFLTSWLASRVNFIGAISRDGKAVKQFLNFLKQDNLLMSRVTAHHARSFMEQELERVSSGTVKRYLESLTCAFTRAVDASVIPSNPFRGVHPSARERNDRQERAAFSPEEVKQLLQLLPGEWPDMIRVCLYTGGQRLGDVAKMTWEQINMEDAILRMKPQKSGKNMIKPIIDPLHRIFLKRKEHAVNKFVFPVAAMRHAQNNNTSSRLSLEFTDLLEKYGFISEKEKLNGDRRKLSEKSFHSLRATAVTILRLAGVSADLCRLIVGHDSEDIERVYMRPQQKDISVAMNVIVDSIGENDL</sequence>
<protein>
    <recommendedName>
        <fullName evidence="5">Tyr recombinase domain-containing protein</fullName>
    </recommendedName>
</protein>
<keyword evidence="2" id="KW-0229">DNA integration</keyword>
<proteinExistence type="inferred from homology"/>
<dbReference type="GO" id="GO:0006310">
    <property type="term" value="P:DNA recombination"/>
    <property type="evidence" value="ECO:0007669"/>
    <property type="project" value="UniProtKB-KW"/>
</dbReference>
<dbReference type="InterPro" id="IPR010998">
    <property type="entry name" value="Integrase_recombinase_N"/>
</dbReference>
<keyword evidence="4" id="KW-0233">DNA recombination</keyword>
<organism evidence="6 7">
    <name type="scientific">Akkermansia muciniphila</name>
    <dbReference type="NCBI Taxonomy" id="239935"/>
    <lineage>
        <taxon>Bacteria</taxon>
        <taxon>Pseudomonadati</taxon>
        <taxon>Verrucomicrobiota</taxon>
        <taxon>Verrucomicrobiia</taxon>
        <taxon>Verrucomicrobiales</taxon>
        <taxon>Akkermansiaceae</taxon>
        <taxon>Akkermansia</taxon>
    </lineage>
</organism>
<keyword evidence="3" id="KW-0238">DNA-binding</keyword>
<evidence type="ECO:0000256" key="2">
    <source>
        <dbReference type="ARBA" id="ARBA00022908"/>
    </source>
</evidence>